<evidence type="ECO:0000313" key="2">
    <source>
        <dbReference type="EMBL" id="ART31494.1"/>
    </source>
</evidence>
<feature type="chain" id="PRO_5013141130" evidence="1">
    <location>
        <begin position="16"/>
        <end position="57"/>
    </location>
</feature>
<protein>
    <submittedName>
        <fullName evidence="2">Uncharacterized protein</fullName>
    </submittedName>
</protein>
<proteinExistence type="predicted"/>
<reference evidence="2" key="1">
    <citation type="submission" date="2017-03" db="EMBL/GenBank/DDBJ databases">
        <title>The mitochondrial genome of the carnivorous plant Utricularia reniformis (Lentibulariaceae): structure, comparative analysis and evolutionary landmarks.</title>
        <authorList>
            <person name="Silva S.R."/>
            <person name="Alvarenga D.O."/>
            <person name="Michael T.P."/>
            <person name="Miranda V.F.O."/>
            <person name="Varani A.M."/>
        </authorList>
    </citation>
    <scope>NUCLEOTIDE SEQUENCE</scope>
</reference>
<dbReference type="EMBL" id="KY774314">
    <property type="protein sequence ID" value="ART31494.1"/>
    <property type="molecule type" value="Genomic_DNA"/>
</dbReference>
<name>A0A1Y0B278_9LAMI</name>
<gene>
    <name evidence="2" type="ORF">AEK19_MT1290</name>
</gene>
<keyword evidence="1" id="KW-0732">Signal</keyword>
<sequence length="57" mass="6608">MLFYLLLVCRSITSGQLNNYINEMMAILGMFIRLSENRLRCALTLTGEFSFEITRAQ</sequence>
<evidence type="ECO:0000256" key="1">
    <source>
        <dbReference type="SAM" id="SignalP"/>
    </source>
</evidence>
<dbReference type="AlphaFoldDB" id="A0A1Y0B278"/>
<feature type="signal peptide" evidence="1">
    <location>
        <begin position="1"/>
        <end position="15"/>
    </location>
</feature>
<keyword evidence="2" id="KW-0496">Mitochondrion</keyword>
<accession>A0A1Y0B278</accession>
<geneLocation type="mitochondrion" evidence="2"/>
<organism evidence="2">
    <name type="scientific">Utricularia reniformis</name>
    <dbReference type="NCBI Taxonomy" id="192314"/>
    <lineage>
        <taxon>Eukaryota</taxon>
        <taxon>Viridiplantae</taxon>
        <taxon>Streptophyta</taxon>
        <taxon>Embryophyta</taxon>
        <taxon>Tracheophyta</taxon>
        <taxon>Spermatophyta</taxon>
        <taxon>Magnoliopsida</taxon>
        <taxon>eudicotyledons</taxon>
        <taxon>Gunneridae</taxon>
        <taxon>Pentapetalae</taxon>
        <taxon>asterids</taxon>
        <taxon>lamiids</taxon>
        <taxon>Lamiales</taxon>
        <taxon>Lentibulariaceae</taxon>
        <taxon>Utricularia</taxon>
    </lineage>
</organism>